<proteinExistence type="predicted"/>
<keyword evidence="3" id="KW-1185">Reference proteome</keyword>
<gene>
    <name evidence="2" type="ORF">BST86_13940</name>
</gene>
<comment type="caution">
    <text evidence="2">The sequence shown here is derived from an EMBL/GenBank/DDBJ whole genome shotgun (WGS) entry which is preliminary data.</text>
</comment>
<feature type="transmembrane region" description="Helical" evidence="1">
    <location>
        <begin position="514"/>
        <end position="531"/>
    </location>
</feature>
<evidence type="ECO:0000256" key="1">
    <source>
        <dbReference type="SAM" id="Phobius"/>
    </source>
</evidence>
<evidence type="ECO:0000313" key="2">
    <source>
        <dbReference type="EMBL" id="PRP68109.1"/>
    </source>
</evidence>
<dbReference type="Proteomes" id="UP000239532">
    <property type="component" value="Unassembled WGS sequence"/>
</dbReference>
<dbReference type="AlphaFoldDB" id="A0A2S9WXB3"/>
<organism evidence="2 3">
    <name type="scientific">Nonlabens agnitus</name>
    <dbReference type="NCBI Taxonomy" id="870484"/>
    <lineage>
        <taxon>Bacteria</taxon>
        <taxon>Pseudomonadati</taxon>
        <taxon>Bacteroidota</taxon>
        <taxon>Flavobacteriia</taxon>
        <taxon>Flavobacteriales</taxon>
        <taxon>Flavobacteriaceae</taxon>
        <taxon>Nonlabens</taxon>
    </lineage>
</organism>
<dbReference type="EMBL" id="MQUC01000003">
    <property type="protein sequence ID" value="PRP68109.1"/>
    <property type="molecule type" value="Genomic_DNA"/>
</dbReference>
<protein>
    <recommendedName>
        <fullName evidence="4">Transglutaminase-like domain-containing protein</fullName>
    </recommendedName>
</protein>
<accession>A0A2S9WXB3</accession>
<evidence type="ECO:0000313" key="3">
    <source>
        <dbReference type="Proteomes" id="UP000239532"/>
    </source>
</evidence>
<name>A0A2S9WXB3_9FLAO</name>
<evidence type="ECO:0008006" key="4">
    <source>
        <dbReference type="Google" id="ProtNLM"/>
    </source>
</evidence>
<keyword evidence="1" id="KW-0812">Transmembrane</keyword>
<sequence>MTRNEVNALLRREIIQDGSLYDALIPVTDCQVFAQGSGNPKRILKEMATYASKYAHQIEKVARKLQQQSLERTCEAFYQFQRDYFQYDVDGKAQRLRTPACAWANRREGMDCKSFAIMSAALCASIGIRSKMRQIKMVETGDRISHVYVIVPIDQKTGSLNSGYYVIDGSALENREAPHYWNNDMEILPFYGMNAALAGMNCGCKESNNNALELTSNEYHRLQNFIQEKVDNGACPEMMQKAAETCWNKLTNNITPKVIATDTCITVDGMAFPYNYIGDQHQGMNLDPFTMSLIAGSLGGGGGAEGGGTGGILGGAGGSFDLSQLTGALDGIVGIFDSGTGACGIRFENERKKGHPFFHDKRVHLKWRDAEFVLAHFGDSLLKHGWRTNHCPSSSAQGDFKRAEDAFWTVLAKFLDDVIAGKTQLPESLANDDDLVIRDYILQFVDKLPQNNNTGNAYVDQNGNLGGFDNPYNGYDGGGVENGGSWSGNPYNNYNPNNPNNIPPKTAGIGGKEVLIGIGLLAAVGAGAYYFKNNSKPTGKSK</sequence>
<keyword evidence="1" id="KW-0472">Membrane</keyword>
<keyword evidence="1" id="KW-1133">Transmembrane helix</keyword>
<reference evidence="2 3" key="1">
    <citation type="submission" date="2016-11" db="EMBL/GenBank/DDBJ databases">
        <title>Trade-off between light-utilization and light-protection in marine flavobacteria.</title>
        <authorList>
            <person name="Kumagai Y."/>
        </authorList>
    </citation>
    <scope>NUCLEOTIDE SEQUENCE [LARGE SCALE GENOMIC DNA]</scope>
    <source>
        <strain evidence="2 3">JCM 17109</strain>
    </source>
</reference>